<evidence type="ECO:0000313" key="2">
    <source>
        <dbReference type="Proteomes" id="UP001497382"/>
    </source>
</evidence>
<name>A0AAV2AQC6_9ARAC</name>
<comment type="caution">
    <text evidence="1">The sequence shown here is derived from an EMBL/GenBank/DDBJ whole genome shotgun (WGS) entry which is preliminary data.</text>
</comment>
<dbReference type="EMBL" id="CAXIEN010000199">
    <property type="protein sequence ID" value="CAL1286151.1"/>
    <property type="molecule type" value="Genomic_DNA"/>
</dbReference>
<keyword evidence="2" id="KW-1185">Reference proteome</keyword>
<organism evidence="1 2">
    <name type="scientific">Larinioides sclopetarius</name>
    <dbReference type="NCBI Taxonomy" id="280406"/>
    <lineage>
        <taxon>Eukaryota</taxon>
        <taxon>Metazoa</taxon>
        <taxon>Ecdysozoa</taxon>
        <taxon>Arthropoda</taxon>
        <taxon>Chelicerata</taxon>
        <taxon>Arachnida</taxon>
        <taxon>Araneae</taxon>
        <taxon>Araneomorphae</taxon>
        <taxon>Entelegynae</taxon>
        <taxon>Araneoidea</taxon>
        <taxon>Araneidae</taxon>
        <taxon>Larinioides</taxon>
    </lineage>
</organism>
<proteinExistence type="predicted"/>
<reference evidence="1 2" key="1">
    <citation type="submission" date="2024-04" db="EMBL/GenBank/DDBJ databases">
        <authorList>
            <person name="Rising A."/>
            <person name="Reimegard J."/>
            <person name="Sonavane S."/>
            <person name="Akerstrom W."/>
            <person name="Nylinder S."/>
            <person name="Hedman E."/>
            <person name="Kallberg Y."/>
        </authorList>
    </citation>
    <scope>NUCLEOTIDE SEQUENCE [LARGE SCALE GENOMIC DNA]</scope>
</reference>
<evidence type="ECO:0000313" key="1">
    <source>
        <dbReference type="EMBL" id="CAL1286151.1"/>
    </source>
</evidence>
<gene>
    <name evidence="1" type="ORF">LARSCL_LOCUS14087</name>
</gene>
<accession>A0AAV2AQC6</accession>
<protein>
    <submittedName>
        <fullName evidence="1">Uncharacterized protein</fullName>
    </submittedName>
</protein>
<dbReference type="Proteomes" id="UP001497382">
    <property type="component" value="Unassembled WGS sequence"/>
</dbReference>
<sequence>MRSMPQSFDSKR</sequence>